<evidence type="ECO:0000313" key="7">
    <source>
        <dbReference type="Proteomes" id="UP001174909"/>
    </source>
</evidence>
<gene>
    <name evidence="6" type="ORF">GBAR_LOCUS20287</name>
</gene>
<evidence type="ECO:0000256" key="2">
    <source>
        <dbReference type="ARBA" id="ARBA00022490"/>
    </source>
</evidence>
<organism evidence="6 7">
    <name type="scientific">Geodia barretti</name>
    <name type="common">Barrett's horny sponge</name>
    <dbReference type="NCBI Taxonomy" id="519541"/>
    <lineage>
        <taxon>Eukaryota</taxon>
        <taxon>Metazoa</taxon>
        <taxon>Porifera</taxon>
        <taxon>Demospongiae</taxon>
        <taxon>Heteroscleromorpha</taxon>
        <taxon>Tetractinellida</taxon>
        <taxon>Astrophorina</taxon>
        <taxon>Geodiidae</taxon>
        <taxon>Geodia</taxon>
    </lineage>
</organism>
<dbReference type="Gene3D" id="2.60.120.650">
    <property type="entry name" value="Cupin"/>
    <property type="match status" value="1"/>
</dbReference>
<proteinExistence type="predicted"/>
<dbReference type="FunFam" id="2.60.120.650:FF:000018">
    <property type="entry name" value="HSPB1-associated protein 1 homolog"/>
    <property type="match status" value="1"/>
</dbReference>
<dbReference type="InterPro" id="IPR003347">
    <property type="entry name" value="JmjC_dom"/>
</dbReference>
<sequence>ATKLSVVEESGLQRWESGRELKEHLLSGADRPLVFRQCLADVWPDVVREWSPAGLGRLLGDGETTFKVCPRRDSSEHRRRFRDTETVFETQCLHVRGTFLDFAEWLESSLEQPHVKKPKTEGNASKTNQKTPPNRLLAYPPPEYWIYADYKYMINLCEDRPELLRAIDWGPFGFEGRGGADSTLWAGSDEAYTPCHFDTYGCNLVAQIWGRKKWTLFPPSDSPHLYPTRVPYEESSVFSQVNVACPDLERHPDFASATRCEVVLEAGDVLFVPRQWWHFVECIETSVSINTWISLDSDARERVKEAVVRATIARWIPTAEHTVSNTSDSDCDSSEQQSPYSLWVNPNEEIFSHQKNLDLLSMTLAECQPPPTEKPRPIISHGTPTGKPHPLISHRDWVNVLASDRVVEAVATTLLERHGRH</sequence>
<dbReference type="Pfam" id="PF13621">
    <property type="entry name" value="Cupin_8"/>
    <property type="match status" value="1"/>
</dbReference>
<dbReference type="GO" id="GO:0005737">
    <property type="term" value="C:cytoplasm"/>
    <property type="evidence" value="ECO:0007669"/>
    <property type="project" value="UniProtKB-SubCell"/>
</dbReference>
<feature type="compositionally biased region" description="Polar residues" evidence="4">
    <location>
        <begin position="122"/>
        <end position="132"/>
    </location>
</feature>
<evidence type="ECO:0000256" key="1">
    <source>
        <dbReference type="ARBA" id="ARBA00004496"/>
    </source>
</evidence>
<keyword evidence="7" id="KW-1185">Reference proteome</keyword>
<dbReference type="PANTHER" id="PTHR12461:SF43">
    <property type="entry name" value="HSPB1-ASSOCIATED PROTEIN 1"/>
    <property type="match status" value="1"/>
</dbReference>
<dbReference type="SMART" id="SM00558">
    <property type="entry name" value="JmjC"/>
    <property type="match status" value="1"/>
</dbReference>
<feature type="domain" description="JmjC" evidence="5">
    <location>
        <begin position="149"/>
        <end position="310"/>
    </location>
</feature>
<evidence type="ECO:0000313" key="6">
    <source>
        <dbReference type="EMBL" id="CAI8036162.1"/>
    </source>
</evidence>
<reference evidence="6" key="1">
    <citation type="submission" date="2023-03" db="EMBL/GenBank/DDBJ databases">
        <authorList>
            <person name="Steffen K."/>
            <person name="Cardenas P."/>
        </authorList>
    </citation>
    <scope>NUCLEOTIDE SEQUENCE</scope>
</reference>
<keyword evidence="2" id="KW-0963">Cytoplasm</keyword>
<dbReference type="InterPro" id="IPR041667">
    <property type="entry name" value="Cupin_8"/>
</dbReference>
<evidence type="ECO:0000259" key="5">
    <source>
        <dbReference type="PROSITE" id="PS51184"/>
    </source>
</evidence>
<dbReference type="PANTHER" id="PTHR12461">
    <property type="entry name" value="HYPOXIA-INDUCIBLE FACTOR 1 ALPHA INHIBITOR-RELATED"/>
    <property type="match status" value="1"/>
</dbReference>
<comment type="caution">
    <text evidence="6">The sequence shown here is derived from an EMBL/GenBank/DDBJ whole genome shotgun (WGS) entry which is preliminary data.</text>
</comment>
<comment type="subcellular location">
    <subcellularLocation>
        <location evidence="1">Cytoplasm</location>
    </subcellularLocation>
</comment>
<dbReference type="Proteomes" id="UP001174909">
    <property type="component" value="Unassembled WGS sequence"/>
</dbReference>
<feature type="region of interest" description="Disordered" evidence="4">
    <location>
        <begin position="113"/>
        <end position="133"/>
    </location>
</feature>
<feature type="non-terminal residue" evidence="6">
    <location>
        <position position="421"/>
    </location>
</feature>
<dbReference type="AlphaFoldDB" id="A0AA35X383"/>
<dbReference type="SUPFAM" id="SSF51197">
    <property type="entry name" value="Clavaminate synthase-like"/>
    <property type="match status" value="1"/>
</dbReference>
<dbReference type="PROSITE" id="PS51184">
    <property type="entry name" value="JMJC"/>
    <property type="match status" value="1"/>
</dbReference>
<evidence type="ECO:0000256" key="3">
    <source>
        <dbReference type="ARBA" id="ARBA00037342"/>
    </source>
</evidence>
<evidence type="ECO:0000256" key="4">
    <source>
        <dbReference type="SAM" id="MobiDB-lite"/>
    </source>
</evidence>
<dbReference type="EMBL" id="CASHTH010002848">
    <property type="protein sequence ID" value="CAI8036162.1"/>
    <property type="molecule type" value="Genomic_DNA"/>
</dbReference>
<comment type="function">
    <text evidence="3">May play a role in cellular stress response.</text>
</comment>
<protein>
    <submittedName>
        <fullName evidence="6">HSPB1-associated protein 1</fullName>
    </submittedName>
</protein>
<name>A0AA35X383_GEOBA</name>
<accession>A0AA35X383</accession>